<dbReference type="Pfam" id="PF00156">
    <property type="entry name" value="Pribosyltran"/>
    <property type="match status" value="1"/>
</dbReference>
<accession>A0A157Z5B9</accession>
<dbReference type="PANTHER" id="PTHR47505">
    <property type="entry name" value="DNA UTILIZATION PROTEIN YHGH"/>
    <property type="match status" value="1"/>
</dbReference>
<organism evidence="3 4">
    <name type="scientific">Caballeronia hypogeia</name>
    <dbReference type="NCBI Taxonomy" id="1777140"/>
    <lineage>
        <taxon>Bacteria</taxon>
        <taxon>Pseudomonadati</taxon>
        <taxon>Pseudomonadota</taxon>
        <taxon>Betaproteobacteria</taxon>
        <taxon>Burkholderiales</taxon>
        <taxon>Burkholderiaceae</taxon>
        <taxon>Caballeronia</taxon>
    </lineage>
</organism>
<evidence type="ECO:0000313" key="3">
    <source>
        <dbReference type="EMBL" id="SAK40613.1"/>
    </source>
</evidence>
<name>A0A157Z5B9_9BURK</name>
<reference evidence="3" key="1">
    <citation type="submission" date="2016-01" db="EMBL/GenBank/DDBJ databases">
        <authorList>
            <person name="Peeters C."/>
        </authorList>
    </citation>
    <scope>NUCLEOTIDE SEQUENCE</scope>
    <source>
        <strain evidence="3">LMG 29322</strain>
    </source>
</reference>
<gene>
    <name evidence="3" type="ORF">AWB79_00291</name>
</gene>
<evidence type="ECO:0000259" key="2">
    <source>
        <dbReference type="Pfam" id="PF00156"/>
    </source>
</evidence>
<dbReference type="PANTHER" id="PTHR47505:SF1">
    <property type="entry name" value="DNA UTILIZATION PROTEIN YHGH"/>
    <property type="match status" value="1"/>
</dbReference>
<dbReference type="InterPro" id="IPR029057">
    <property type="entry name" value="PRTase-like"/>
</dbReference>
<dbReference type="CDD" id="cd06223">
    <property type="entry name" value="PRTases_typeI"/>
    <property type="match status" value="1"/>
</dbReference>
<evidence type="ECO:0000313" key="4">
    <source>
        <dbReference type="Proteomes" id="UP000054851"/>
    </source>
</evidence>
<keyword evidence="4" id="KW-1185">Reference proteome</keyword>
<dbReference type="InterPro" id="IPR000836">
    <property type="entry name" value="PRTase_dom"/>
</dbReference>
<dbReference type="Gene3D" id="3.40.50.2020">
    <property type="match status" value="1"/>
</dbReference>
<feature type="domain" description="Phosphoribosyltransferase" evidence="2">
    <location>
        <begin position="193"/>
        <end position="280"/>
    </location>
</feature>
<proteinExistence type="inferred from homology"/>
<sequence length="286" mass="31011">MKRNECACLALRAVIFPNPAVMNTDNMRLPLRTPFAVRVGARVRGLVAAARRIGGFALPSQCALCGNLSQGLLCSGCDAQYWNEARVRCATCALPLDASHRRRVCEDVRAHCAACLEAPPAFNDTLALADYRAPLDTLAVELKFRARLAVGAEFARQLHALFESSNLPAPDVIVPVPLSRVRLAARGYNQAWAIARPLARRIGVNGDATLIARVRHTSAQSRLDQDTRRRNVASAFAIRGDVRGKHIGVVDDVMTSGATLDALARTLKLAGARRVTNFVALRTPKD</sequence>
<dbReference type="STRING" id="1777140.AWB79_00291"/>
<dbReference type="SUPFAM" id="SSF53271">
    <property type="entry name" value="PRTase-like"/>
    <property type="match status" value="1"/>
</dbReference>
<dbReference type="Proteomes" id="UP000054851">
    <property type="component" value="Unassembled WGS sequence"/>
</dbReference>
<dbReference type="InterPro" id="IPR051910">
    <property type="entry name" value="ComF/GntX_DNA_util-trans"/>
</dbReference>
<comment type="caution">
    <text evidence="3">The sequence shown here is derived from an EMBL/GenBank/DDBJ whole genome shotgun (WGS) entry which is preliminary data.</text>
</comment>
<protein>
    <submittedName>
        <fullName evidence="3">ComF family protein</fullName>
    </submittedName>
</protein>
<comment type="similarity">
    <text evidence="1">Belongs to the ComF/GntX family.</text>
</comment>
<dbReference type="AlphaFoldDB" id="A0A157Z5B9"/>
<dbReference type="EMBL" id="FCOA02000001">
    <property type="protein sequence ID" value="SAK40613.1"/>
    <property type="molecule type" value="Genomic_DNA"/>
</dbReference>
<evidence type="ECO:0000256" key="1">
    <source>
        <dbReference type="ARBA" id="ARBA00008007"/>
    </source>
</evidence>